<dbReference type="AlphaFoldDB" id="A0A5C2SIW6"/>
<accession>A0A5C2SIW6</accession>
<keyword evidence="2" id="KW-1185">Reference proteome</keyword>
<reference evidence="1" key="1">
    <citation type="journal article" date="2018" name="Genome Biol. Evol.">
        <title>Genomics and development of Lentinus tigrinus, a white-rot wood-decaying mushroom with dimorphic fruiting bodies.</title>
        <authorList>
            <person name="Wu B."/>
            <person name="Xu Z."/>
            <person name="Knudson A."/>
            <person name="Carlson A."/>
            <person name="Chen N."/>
            <person name="Kovaka S."/>
            <person name="LaButti K."/>
            <person name="Lipzen A."/>
            <person name="Pennachio C."/>
            <person name="Riley R."/>
            <person name="Schakwitz W."/>
            <person name="Umezawa K."/>
            <person name="Ohm R.A."/>
            <person name="Grigoriev I.V."/>
            <person name="Nagy L.G."/>
            <person name="Gibbons J."/>
            <person name="Hibbett D."/>
        </authorList>
    </citation>
    <scope>NUCLEOTIDE SEQUENCE [LARGE SCALE GENOMIC DNA]</scope>
    <source>
        <strain evidence="1">ALCF2SS1-6</strain>
    </source>
</reference>
<organism evidence="1 2">
    <name type="scientific">Lentinus tigrinus ALCF2SS1-6</name>
    <dbReference type="NCBI Taxonomy" id="1328759"/>
    <lineage>
        <taxon>Eukaryota</taxon>
        <taxon>Fungi</taxon>
        <taxon>Dikarya</taxon>
        <taxon>Basidiomycota</taxon>
        <taxon>Agaricomycotina</taxon>
        <taxon>Agaricomycetes</taxon>
        <taxon>Polyporales</taxon>
        <taxon>Polyporaceae</taxon>
        <taxon>Lentinus</taxon>
    </lineage>
</organism>
<name>A0A5C2SIW6_9APHY</name>
<dbReference type="OrthoDB" id="2908272at2759"/>
<proteinExistence type="predicted"/>
<dbReference type="EMBL" id="ML122262">
    <property type="protein sequence ID" value="RPD61366.1"/>
    <property type="molecule type" value="Genomic_DNA"/>
</dbReference>
<protein>
    <submittedName>
        <fullName evidence="1">Uncharacterized protein</fullName>
    </submittedName>
</protein>
<sequence>MTENIPNELLETILFHALTIPTVVFEAWRTHRTYCGTPSSGVSSILLVSKRWCTIGAPALYESAILRDESRIEALAKTLNDRRDKRNLGRYLRRLRVESGFGNAVIRVLNAAPGITTLYLGFDLSVHCDSTAGLMRSLKKVKLEHLLLDSVNGRLFSSPMSVNLSKAVAGALPHWKMLKRIDTSPKFVFLPDMLPALTQAPALEWISMSNFTMHMNLDGNVLAAIGRNPSVQVIQIHALDKSTHVALLPNIDEFARAKLYVGEGRDMVKLTDFPEADVSKKDPGPLPDLPDKVWDRIFDYATRADDREVDEDLPIRILPSPNRTRRAVLLVNRKFNRLGLRHMYSIPHLAQDTNVDQFTAVIEGNHELARLVRVLCLPEDTVFEKRKHIFGAPLTRLERVTNDFIVFPDIAPFVHDGESLPLHEASQWLPEGIIDSRLFKPFVNLRSLELYDLYGAIVEDIPRDAFPKLEILNLWGWDLIDKFAPAELPSLRRFGFEAAPHVTAQAAKFLQVHGRKLDALSMTGASDRQPGQPPHALFDFCPNLTEIGIPSLRAPTNIPFLEHSQPHAKIARLVFPSLIVKGSALEVDATWDLFVETLRLHRDKLPALKEFHVLTSFRWPITRFDYDYFPLTPLIDDLHSMNIVFVDGSGTRWTRVLQRQWRRQRVLRLSPAAPENQDGAGIGFAAGGTSS</sequence>
<evidence type="ECO:0000313" key="1">
    <source>
        <dbReference type="EMBL" id="RPD61366.1"/>
    </source>
</evidence>
<gene>
    <name evidence="1" type="ORF">L227DRAFT_574435</name>
</gene>
<dbReference type="SUPFAM" id="SSF52047">
    <property type="entry name" value="RNI-like"/>
    <property type="match status" value="1"/>
</dbReference>
<evidence type="ECO:0000313" key="2">
    <source>
        <dbReference type="Proteomes" id="UP000313359"/>
    </source>
</evidence>
<dbReference type="Proteomes" id="UP000313359">
    <property type="component" value="Unassembled WGS sequence"/>
</dbReference>